<evidence type="ECO:0000259" key="2">
    <source>
        <dbReference type="Pfam" id="PF16077"/>
    </source>
</evidence>
<proteinExistence type="predicted"/>
<evidence type="ECO:0000313" key="3">
    <source>
        <dbReference type="EMBL" id="CAH1105448.1"/>
    </source>
</evidence>
<dbReference type="AlphaFoldDB" id="A0A9P0CSJ3"/>
<gene>
    <name evidence="3" type="ORF">PSYICH_LOCUS6154</name>
</gene>
<feature type="signal peptide" evidence="1">
    <location>
        <begin position="1"/>
        <end position="24"/>
    </location>
</feature>
<feature type="domain" description="Spaetzle" evidence="2">
    <location>
        <begin position="100"/>
        <end position="179"/>
    </location>
</feature>
<reference evidence="3" key="1">
    <citation type="submission" date="2022-01" db="EMBL/GenBank/DDBJ databases">
        <authorList>
            <person name="King R."/>
        </authorList>
    </citation>
    <scope>NUCLEOTIDE SEQUENCE</scope>
</reference>
<organism evidence="3 4">
    <name type="scientific">Psylliodes chrysocephalus</name>
    <dbReference type="NCBI Taxonomy" id="3402493"/>
    <lineage>
        <taxon>Eukaryota</taxon>
        <taxon>Metazoa</taxon>
        <taxon>Ecdysozoa</taxon>
        <taxon>Arthropoda</taxon>
        <taxon>Hexapoda</taxon>
        <taxon>Insecta</taxon>
        <taxon>Pterygota</taxon>
        <taxon>Neoptera</taxon>
        <taxon>Endopterygota</taxon>
        <taxon>Coleoptera</taxon>
        <taxon>Polyphaga</taxon>
        <taxon>Cucujiformia</taxon>
        <taxon>Chrysomeloidea</taxon>
        <taxon>Chrysomelidae</taxon>
        <taxon>Galerucinae</taxon>
        <taxon>Alticini</taxon>
        <taxon>Psylliodes</taxon>
    </lineage>
</organism>
<dbReference type="EMBL" id="OV651831">
    <property type="protein sequence ID" value="CAH1105448.1"/>
    <property type="molecule type" value="Genomic_DNA"/>
</dbReference>
<sequence length="187" mass="21270">MSAIVKVVVPLVLTITILFREAAMQVFDDVDGCIGNICYQDSSYPYQDIQDNWKIKPEEFLNTLGAPVSRSNVPRHESEARSLCKLCETKISNRFQVMSILDDIRKKEYVINTTKYPRPTIYLETCKNNDAPCDIENLPNDVTTKCVQKKTTINLLTFNTTSKEFVSRTVNYPSACECVLLEEGPEE</sequence>
<feature type="chain" id="PRO_5040275521" description="Spaetzle domain-containing protein" evidence="1">
    <location>
        <begin position="25"/>
        <end position="187"/>
    </location>
</feature>
<name>A0A9P0CSJ3_9CUCU</name>
<keyword evidence="1" id="KW-0732">Signal</keyword>
<dbReference type="InterPro" id="IPR032104">
    <property type="entry name" value="Spaetzle"/>
</dbReference>
<accession>A0A9P0CSJ3</accession>
<evidence type="ECO:0000313" key="4">
    <source>
        <dbReference type="Proteomes" id="UP001153636"/>
    </source>
</evidence>
<dbReference type="SUPFAM" id="SSF57501">
    <property type="entry name" value="Cystine-knot cytokines"/>
    <property type="match status" value="1"/>
</dbReference>
<protein>
    <recommendedName>
        <fullName evidence="2">Spaetzle domain-containing protein</fullName>
    </recommendedName>
</protein>
<dbReference type="OrthoDB" id="6700979at2759"/>
<dbReference type="Gene3D" id="2.10.90.10">
    <property type="entry name" value="Cystine-knot cytokines"/>
    <property type="match status" value="1"/>
</dbReference>
<keyword evidence="4" id="KW-1185">Reference proteome</keyword>
<dbReference type="InterPro" id="IPR029034">
    <property type="entry name" value="Cystine-knot_cytokine"/>
</dbReference>
<dbReference type="Proteomes" id="UP001153636">
    <property type="component" value="Chromosome 19"/>
</dbReference>
<dbReference type="Pfam" id="PF16077">
    <property type="entry name" value="Spaetzle"/>
    <property type="match status" value="1"/>
</dbReference>
<evidence type="ECO:0000256" key="1">
    <source>
        <dbReference type="SAM" id="SignalP"/>
    </source>
</evidence>